<evidence type="ECO:0000313" key="5">
    <source>
        <dbReference type="Proteomes" id="UP000237631"/>
    </source>
</evidence>
<keyword evidence="2" id="KW-0843">Virulence</keyword>
<evidence type="ECO:0000256" key="1">
    <source>
        <dbReference type="ARBA" id="ARBA00022669"/>
    </source>
</evidence>
<dbReference type="PROSITE" id="PS51782">
    <property type="entry name" value="LYSM"/>
    <property type="match status" value="2"/>
</dbReference>
<dbReference type="CDD" id="cd00118">
    <property type="entry name" value="LysM"/>
    <property type="match status" value="1"/>
</dbReference>
<dbReference type="EMBL" id="PNEN01000185">
    <property type="protein sequence ID" value="PPJ60894.1"/>
    <property type="molecule type" value="Genomic_DNA"/>
</dbReference>
<protein>
    <recommendedName>
        <fullName evidence="3">LysM domain-containing protein</fullName>
    </recommendedName>
</protein>
<dbReference type="Proteomes" id="UP000237631">
    <property type="component" value="Unassembled WGS sequence"/>
</dbReference>
<dbReference type="Pfam" id="PF01476">
    <property type="entry name" value="LysM"/>
    <property type="match status" value="2"/>
</dbReference>
<reference evidence="5" key="1">
    <citation type="journal article" date="2017" name="bioRxiv">
        <title>Conservation of a gene cluster reveals novel cercosporin biosynthetic mechanisms and extends production to the genus Colletotrichum.</title>
        <authorList>
            <person name="de Jonge R."/>
            <person name="Ebert M.K."/>
            <person name="Huitt-Roehl C.R."/>
            <person name="Pal P."/>
            <person name="Suttle J.C."/>
            <person name="Spanner R.E."/>
            <person name="Neubauer J.D."/>
            <person name="Jurick W.M.II."/>
            <person name="Stott K.A."/>
            <person name="Secor G.A."/>
            <person name="Thomma B.P.H.J."/>
            <person name="Van de Peer Y."/>
            <person name="Townsend C.A."/>
            <person name="Bolton M.D."/>
        </authorList>
    </citation>
    <scope>NUCLEOTIDE SEQUENCE [LARGE SCALE GENOMIC DNA]</scope>
    <source>
        <strain evidence="5">CBS538.71</strain>
    </source>
</reference>
<proteinExistence type="predicted"/>
<feature type="domain" description="LysM" evidence="3">
    <location>
        <begin position="303"/>
        <end position="346"/>
    </location>
</feature>
<dbReference type="PANTHER" id="PTHR34997:SF1">
    <property type="entry name" value="PEPTIDOGLYCAN-BINDING LYSIN DOMAIN"/>
    <property type="match status" value="1"/>
</dbReference>
<keyword evidence="1" id="KW-0147">Chitin-binding</keyword>
<comment type="caution">
    <text evidence="4">The sequence shown here is derived from an EMBL/GenBank/DDBJ whole genome shotgun (WGS) entry which is preliminary data.</text>
</comment>
<keyword evidence="5" id="KW-1185">Reference proteome</keyword>
<dbReference type="AlphaFoldDB" id="A0A2S6CME1"/>
<dbReference type="InterPro" id="IPR036779">
    <property type="entry name" value="LysM_dom_sf"/>
</dbReference>
<gene>
    <name evidence="4" type="ORF">CBER1_10965</name>
</gene>
<evidence type="ECO:0000313" key="4">
    <source>
        <dbReference type="EMBL" id="PPJ60894.1"/>
    </source>
</evidence>
<dbReference type="PANTHER" id="PTHR34997">
    <property type="entry name" value="AM15"/>
    <property type="match status" value="1"/>
</dbReference>
<organism evidence="4 5">
    <name type="scientific">Cercospora berteroae</name>
    <dbReference type="NCBI Taxonomy" id="357750"/>
    <lineage>
        <taxon>Eukaryota</taxon>
        <taxon>Fungi</taxon>
        <taxon>Dikarya</taxon>
        <taxon>Ascomycota</taxon>
        <taxon>Pezizomycotina</taxon>
        <taxon>Dothideomycetes</taxon>
        <taxon>Dothideomycetidae</taxon>
        <taxon>Mycosphaerellales</taxon>
        <taxon>Mycosphaerellaceae</taxon>
        <taxon>Cercospora</taxon>
    </lineage>
</organism>
<dbReference type="STRING" id="357750.A0A2S6CME1"/>
<evidence type="ECO:0000259" key="3">
    <source>
        <dbReference type="PROSITE" id="PS51782"/>
    </source>
</evidence>
<dbReference type="InterPro" id="IPR052210">
    <property type="entry name" value="LysM1-like"/>
</dbReference>
<dbReference type="OrthoDB" id="4424523at2759"/>
<evidence type="ECO:0000256" key="2">
    <source>
        <dbReference type="ARBA" id="ARBA00023026"/>
    </source>
</evidence>
<feature type="domain" description="LysM" evidence="3">
    <location>
        <begin position="351"/>
        <end position="406"/>
    </location>
</feature>
<dbReference type="InterPro" id="IPR018392">
    <property type="entry name" value="LysM"/>
</dbReference>
<dbReference type="SUPFAM" id="SSF54106">
    <property type="entry name" value="LysM domain"/>
    <property type="match status" value="1"/>
</dbReference>
<name>A0A2S6CME1_9PEZI</name>
<dbReference type="GO" id="GO:0008061">
    <property type="term" value="F:chitin binding"/>
    <property type="evidence" value="ECO:0007669"/>
    <property type="project" value="UniProtKB-KW"/>
</dbReference>
<dbReference type="Gene3D" id="3.10.350.10">
    <property type="entry name" value="LysM domain"/>
    <property type="match status" value="1"/>
</dbReference>
<sequence length="532" mass="60043">MESEAQTLHDSLDQHPNGKICWAVYRCSYEDDAQWARFVQRLTDWALCRLKDEEDGELLRDHFEWNVKEDNAKFDRASMSDIRRDFNEWVTETDSYRKLTMSQCCIYADAETIESVLGGPDPNSGAPYIDSDTTAWVKVLDGCHKDEVYQFSEEEISDGEERARQNSGDEGYEAIDGCRAQNVGWMKVAACHLIPRAYYCLMKCGCFAGETRKPTSFARSCGTSGEKAYREEVMSTTDGQCHNCTFSFIEAELESPFWYPEDHATTYEKLKIFCNKPDLPALPLPPYRVGPTIGIDHAKPCNATYTALPGDTCFSIAEATDTDSLALARLNDITWLDSIAGRKLCIPRRRKTYVVQEVDIGKTTCVNMMGARSEEGSSVSYRSLHPWNPSVDSRCSNLRIGQVIWISRPERGFSAYKYRMKLRNEQKKGSEVAGAVDCRFSVRSVGKLSCFWVAERHQMRVEYLMKLNPGIECASGIESNRTVCIKAEVDEAVPIGEPSFEKIGLSEEAGNHQQVVLSEGSMPKSKYLSEEE</sequence>
<accession>A0A2S6CME1</accession>